<sequence>MRQIAVLIFATILLVVANAIFEQPPTEHLTDQNFQGKVLNSSDPWIVAVYWNPCKHSKRYSKEVWPEIISIFNNSNVRWSPSIATLSKKRTIL</sequence>
<organism evidence="2 3">
    <name type="scientific">Mesorhabditis belari</name>
    <dbReference type="NCBI Taxonomy" id="2138241"/>
    <lineage>
        <taxon>Eukaryota</taxon>
        <taxon>Metazoa</taxon>
        <taxon>Ecdysozoa</taxon>
        <taxon>Nematoda</taxon>
        <taxon>Chromadorea</taxon>
        <taxon>Rhabditida</taxon>
        <taxon>Rhabditina</taxon>
        <taxon>Rhabditomorpha</taxon>
        <taxon>Rhabditoidea</taxon>
        <taxon>Rhabditidae</taxon>
        <taxon>Mesorhabditinae</taxon>
        <taxon>Mesorhabditis</taxon>
    </lineage>
</organism>
<evidence type="ECO:0000256" key="1">
    <source>
        <dbReference type="SAM" id="SignalP"/>
    </source>
</evidence>
<proteinExistence type="predicted"/>
<feature type="chain" id="PRO_5041943411" evidence="1">
    <location>
        <begin position="20"/>
        <end position="93"/>
    </location>
</feature>
<protein>
    <submittedName>
        <fullName evidence="3">Thioredoxin domain-containing protein</fullName>
    </submittedName>
</protein>
<reference evidence="3" key="1">
    <citation type="submission" date="2024-02" db="UniProtKB">
        <authorList>
            <consortium name="WormBaseParasite"/>
        </authorList>
    </citation>
    <scope>IDENTIFICATION</scope>
</reference>
<evidence type="ECO:0000313" key="2">
    <source>
        <dbReference type="Proteomes" id="UP000887575"/>
    </source>
</evidence>
<dbReference type="WBParaSite" id="MBELARI_LOCUS1136">
    <property type="protein sequence ID" value="MBELARI_LOCUS1136"/>
    <property type="gene ID" value="MBELARI_LOCUS1136"/>
</dbReference>
<dbReference type="Proteomes" id="UP000887575">
    <property type="component" value="Unassembled WGS sequence"/>
</dbReference>
<feature type="signal peptide" evidence="1">
    <location>
        <begin position="1"/>
        <end position="19"/>
    </location>
</feature>
<dbReference type="SUPFAM" id="SSF52833">
    <property type="entry name" value="Thioredoxin-like"/>
    <property type="match status" value="1"/>
</dbReference>
<dbReference type="AlphaFoldDB" id="A0AAF3EBN2"/>
<keyword evidence="1" id="KW-0732">Signal</keyword>
<accession>A0AAF3EBN2</accession>
<keyword evidence="2" id="KW-1185">Reference proteome</keyword>
<dbReference type="Gene3D" id="3.40.30.10">
    <property type="entry name" value="Glutaredoxin"/>
    <property type="match status" value="1"/>
</dbReference>
<evidence type="ECO:0000313" key="3">
    <source>
        <dbReference type="WBParaSite" id="MBELARI_LOCUS1136"/>
    </source>
</evidence>
<dbReference type="InterPro" id="IPR036249">
    <property type="entry name" value="Thioredoxin-like_sf"/>
</dbReference>
<name>A0AAF3EBN2_9BILA</name>